<proteinExistence type="predicted"/>
<evidence type="ECO:0000313" key="3">
    <source>
        <dbReference type="Proteomes" id="UP000051952"/>
    </source>
</evidence>
<name>A0A0S4J077_BODSA</name>
<evidence type="ECO:0000256" key="1">
    <source>
        <dbReference type="SAM" id="Phobius"/>
    </source>
</evidence>
<keyword evidence="3" id="KW-1185">Reference proteome</keyword>
<reference evidence="3" key="1">
    <citation type="submission" date="2015-09" db="EMBL/GenBank/DDBJ databases">
        <authorList>
            <consortium name="Pathogen Informatics"/>
        </authorList>
    </citation>
    <scope>NUCLEOTIDE SEQUENCE [LARGE SCALE GENOMIC DNA]</scope>
    <source>
        <strain evidence="3">Lake Konstanz</strain>
    </source>
</reference>
<protein>
    <submittedName>
        <fullName evidence="2">Membrane-associated protein, putative</fullName>
    </submittedName>
</protein>
<dbReference type="AlphaFoldDB" id="A0A0S4J077"/>
<dbReference type="VEuPathDB" id="TriTrypDB:BSAL_77780"/>
<dbReference type="EMBL" id="CYKH01000753">
    <property type="protein sequence ID" value="CUG33027.1"/>
    <property type="molecule type" value="Genomic_DNA"/>
</dbReference>
<evidence type="ECO:0000313" key="2">
    <source>
        <dbReference type="EMBL" id="CUG33027.1"/>
    </source>
</evidence>
<keyword evidence="1" id="KW-0472">Membrane</keyword>
<gene>
    <name evidence="2" type="ORF">BSAL_77780</name>
</gene>
<keyword evidence="1" id="KW-0812">Transmembrane</keyword>
<organism evidence="2 3">
    <name type="scientific">Bodo saltans</name>
    <name type="common">Flagellated protozoan</name>
    <dbReference type="NCBI Taxonomy" id="75058"/>
    <lineage>
        <taxon>Eukaryota</taxon>
        <taxon>Discoba</taxon>
        <taxon>Euglenozoa</taxon>
        <taxon>Kinetoplastea</taxon>
        <taxon>Metakinetoplastina</taxon>
        <taxon>Eubodonida</taxon>
        <taxon>Bodonidae</taxon>
        <taxon>Bodo</taxon>
    </lineage>
</organism>
<feature type="transmembrane region" description="Helical" evidence="1">
    <location>
        <begin position="53"/>
        <end position="74"/>
    </location>
</feature>
<keyword evidence="1" id="KW-1133">Transmembrane helix</keyword>
<dbReference type="Proteomes" id="UP000051952">
    <property type="component" value="Unassembled WGS sequence"/>
</dbReference>
<sequence>MFSIGHSLFTLSITLLSAVLQLIMFALPGNNSHATLLVRLSLAASLCDLIIVGVSYVRTLLDGYELAVFLLAALRRHRKKKHVKCATTENVKNLDEEEGLESSAESEGMPWTPQGAVSTNYLPVLPLGIHNEHEDDSAAEINGSIDFDLLFPQRSNAAFTAVATIEQQFWDVDGKALFSLPASRTGNHHHDTSMALRGSNSWSRLDFNEDATL</sequence>
<accession>A0A0S4J077</accession>